<dbReference type="Gene3D" id="3.30.70.260">
    <property type="match status" value="1"/>
</dbReference>
<name>A0A8J2FSL5_9BACT</name>
<feature type="domain" description="NIL" evidence="1">
    <location>
        <begin position="4"/>
        <end position="75"/>
    </location>
</feature>
<dbReference type="SMART" id="SM00930">
    <property type="entry name" value="NIL"/>
    <property type="match status" value="1"/>
</dbReference>
<protein>
    <submittedName>
        <fullName evidence="2">Ferredoxin</fullName>
    </submittedName>
</protein>
<evidence type="ECO:0000313" key="2">
    <source>
        <dbReference type="EMBL" id="CAF0699172.1"/>
    </source>
</evidence>
<dbReference type="AlphaFoldDB" id="A0A8J2FSL5"/>
<reference evidence="2" key="1">
    <citation type="submission" date="2021-02" db="EMBL/GenBank/DDBJ databases">
        <authorList>
            <person name="Cremers G."/>
            <person name="Picone N."/>
        </authorList>
    </citation>
    <scope>NUCLEOTIDE SEQUENCE</scope>
    <source>
        <strain evidence="2">PQ17</strain>
    </source>
</reference>
<accession>A0A8J2FSL5</accession>
<dbReference type="EMBL" id="CAJNOB010000023">
    <property type="protein sequence ID" value="CAF0699172.1"/>
    <property type="molecule type" value="Genomic_DNA"/>
</dbReference>
<dbReference type="Pfam" id="PF09383">
    <property type="entry name" value="NIL"/>
    <property type="match status" value="1"/>
</dbReference>
<dbReference type="InterPro" id="IPR045865">
    <property type="entry name" value="ACT-like_dom_sf"/>
</dbReference>
<dbReference type="RefSeq" id="WP_174582120.1">
    <property type="nucleotide sequence ID" value="NZ_CAJNOB010000023.1"/>
</dbReference>
<proteinExistence type="predicted"/>
<keyword evidence="3" id="KW-1185">Reference proteome</keyword>
<dbReference type="Proteomes" id="UP000663859">
    <property type="component" value="Unassembled WGS sequence"/>
</dbReference>
<comment type="caution">
    <text evidence="2">The sequence shown here is derived from an EMBL/GenBank/DDBJ whole genome shotgun (WGS) entry which is preliminary data.</text>
</comment>
<organism evidence="2 3">
    <name type="scientific">Candidatus Methylacidithermus pantelleriae</name>
    <dbReference type="NCBI Taxonomy" id="2744239"/>
    <lineage>
        <taxon>Bacteria</taxon>
        <taxon>Pseudomonadati</taxon>
        <taxon>Verrucomicrobiota</taxon>
        <taxon>Methylacidiphilae</taxon>
        <taxon>Methylacidiphilales</taxon>
        <taxon>Methylacidiphilaceae</taxon>
        <taxon>Candidatus Methylacidithermus</taxon>
    </lineage>
</organism>
<dbReference type="SUPFAM" id="SSF55021">
    <property type="entry name" value="ACT-like"/>
    <property type="match status" value="1"/>
</dbReference>
<evidence type="ECO:0000313" key="3">
    <source>
        <dbReference type="Proteomes" id="UP000663859"/>
    </source>
</evidence>
<dbReference type="InterPro" id="IPR018449">
    <property type="entry name" value="NIL_domain"/>
</dbReference>
<gene>
    <name evidence="2" type="primary">napF</name>
    <name evidence="2" type="ORF">MPNT_30148</name>
</gene>
<sequence>MAREKQRLWLTFDSSVCQRPLIWEMSRRFDVVFNIRNASVTKEIGIIGLELEGEPEILKEAIQWLETQGVQVEPVEVGTIEG</sequence>
<evidence type="ECO:0000259" key="1">
    <source>
        <dbReference type="SMART" id="SM00930"/>
    </source>
</evidence>